<name>A0A7C4NNT3_STAMA</name>
<dbReference type="AlphaFoldDB" id="A0A7C4NNT3"/>
<dbReference type="Pfam" id="PF04981">
    <property type="entry name" value="NMD3"/>
    <property type="match status" value="1"/>
</dbReference>
<comment type="caution">
    <text evidence="2">The sequence shown here is derived from an EMBL/GenBank/DDBJ whole genome shotgun (WGS) entry which is preliminary data.</text>
</comment>
<evidence type="ECO:0000259" key="1">
    <source>
        <dbReference type="Pfam" id="PF04981"/>
    </source>
</evidence>
<organism evidence="2">
    <name type="scientific">Staphylothermus marinus</name>
    <dbReference type="NCBI Taxonomy" id="2280"/>
    <lineage>
        <taxon>Archaea</taxon>
        <taxon>Thermoproteota</taxon>
        <taxon>Thermoprotei</taxon>
        <taxon>Desulfurococcales</taxon>
        <taxon>Desulfurococcaceae</taxon>
        <taxon>Staphylothermus</taxon>
    </lineage>
</organism>
<sequence>MEENYGEDYSIVKILFIISVNEVVRKVPVEIKVRLFKRTCDECIRSITGSYRVLIQFRAEGRPLNDKEISVIDKIISNPIFINSIVEKQEFKHGIDVKVSSLAVARAIAKRAVNELNAKVIETFKSKKYDSQKGVWIGETVLSLRIPSIVEDAIVEYNGRFWIVRDIGKETIRLENLETGKEIRIDFQNYWRGLVRIKSYLSEHREAKVIGYDSNTVYLLDETSGEVIEVSRSGEHDFRQGEVVYIVKIDNKNFIVRKSC</sequence>
<dbReference type="InterPro" id="IPR007064">
    <property type="entry name" value="Nmd3_N"/>
</dbReference>
<reference evidence="2" key="1">
    <citation type="journal article" date="2020" name="mSystems">
        <title>Genome- and Community-Level Interaction Insights into Carbon Utilization and Element Cycling Functions of Hydrothermarchaeota in Hydrothermal Sediment.</title>
        <authorList>
            <person name="Zhou Z."/>
            <person name="Liu Y."/>
            <person name="Xu W."/>
            <person name="Pan J."/>
            <person name="Luo Z.H."/>
            <person name="Li M."/>
        </authorList>
    </citation>
    <scope>NUCLEOTIDE SEQUENCE [LARGE SCALE GENOMIC DNA]</scope>
    <source>
        <strain evidence="2">SpSt-648</strain>
    </source>
</reference>
<feature type="domain" description="Nmd3 N-terminal" evidence="1">
    <location>
        <begin position="18"/>
        <end position="146"/>
    </location>
</feature>
<protein>
    <recommendedName>
        <fullName evidence="1">Nmd3 N-terminal domain-containing protein</fullName>
    </recommendedName>
</protein>
<dbReference type="EMBL" id="DTBP01000011">
    <property type="protein sequence ID" value="HGQ73688.1"/>
    <property type="molecule type" value="Genomic_DNA"/>
</dbReference>
<gene>
    <name evidence="2" type="ORF">ENU20_01225</name>
</gene>
<evidence type="ECO:0000313" key="2">
    <source>
        <dbReference type="EMBL" id="HGQ73688.1"/>
    </source>
</evidence>
<accession>A0A7C4NNT3</accession>
<proteinExistence type="predicted"/>